<dbReference type="Proteomes" id="UP001147752">
    <property type="component" value="Unassembled WGS sequence"/>
</dbReference>
<dbReference type="Pfam" id="PF13520">
    <property type="entry name" value="AA_permease_2"/>
    <property type="match status" value="1"/>
</dbReference>
<evidence type="ECO:0000256" key="2">
    <source>
        <dbReference type="ARBA" id="ARBA00022448"/>
    </source>
</evidence>
<comment type="subcellular location">
    <subcellularLocation>
        <location evidence="1">Membrane</location>
        <topology evidence="1">Multi-pass membrane protein</topology>
    </subcellularLocation>
</comment>
<feature type="transmembrane region" description="Helical" evidence="6">
    <location>
        <begin position="12"/>
        <end position="36"/>
    </location>
</feature>
<keyword evidence="8" id="KW-1185">Reference proteome</keyword>
<keyword evidence="3 6" id="KW-0812">Transmembrane</keyword>
<keyword evidence="2" id="KW-0813">Transport</keyword>
<dbReference type="GeneID" id="81458082"/>
<name>A0A9W9VI94_9EURO</name>
<reference evidence="7" key="2">
    <citation type="journal article" date="2023" name="IMA Fungus">
        <title>Comparative genomic study of the Penicillium genus elucidates a diverse pangenome and 15 lateral gene transfer events.</title>
        <authorList>
            <person name="Petersen C."/>
            <person name="Sorensen T."/>
            <person name="Nielsen M.R."/>
            <person name="Sondergaard T.E."/>
            <person name="Sorensen J.L."/>
            <person name="Fitzpatrick D.A."/>
            <person name="Frisvad J.C."/>
            <person name="Nielsen K.L."/>
        </authorList>
    </citation>
    <scope>NUCLEOTIDE SEQUENCE</scope>
    <source>
        <strain evidence="7">IBT 3081</strain>
    </source>
</reference>
<dbReference type="EMBL" id="JAPZBT010000001">
    <property type="protein sequence ID" value="KAJ5383258.1"/>
    <property type="molecule type" value="Genomic_DNA"/>
</dbReference>
<gene>
    <name evidence="7" type="ORF">N7517_001169</name>
</gene>
<evidence type="ECO:0000256" key="4">
    <source>
        <dbReference type="ARBA" id="ARBA00022989"/>
    </source>
</evidence>
<protein>
    <submittedName>
        <fullName evidence="7">Uncharacterized protein</fullName>
    </submittedName>
</protein>
<dbReference type="GO" id="GO:0022857">
    <property type="term" value="F:transmembrane transporter activity"/>
    <property type="evidence" value="ECO:0007669"/>
    <property type="project" value="InterPro"/>
</dbReference>
<dbReference type="PANTHER" id="PTHR45649:SF2">
    <property type="entry name" value="ACID PERMEASE, PUTATIVE-RELATED"/>
    <property type="match status" value="1"/>
</dbReference>
<evidence type="ECO:0000256" key="1">
    <source>
        <dbReference type="ARBA" id="ARBA00004141"/>
    </source>
</evidence>
<dbReference type="InterPro" id="IPR002293">
    <property type="entry name" value="AA/rel_permease1"/>
</dbReference>
<reference evidence="7" key="1">
    <citation type="submission" date="2022-12" db="EMBL/GenBank/DDBJ databases">
        <authorList>
            <person name="Petersen C."/>
        </authorList>
    </citation>
    <scope>NUCLEOTIDE SEQUENCE</scope>
    <source>
        <strain evidence="7">IBT 3081</strain>
    </source>
</reference>
<evidence type="ECO:0000256" key="5">
    <source>
        <dbReference type="ARBA" id="ARBA00023136"/>
    </source>
</evidence>
<organism evidence="7 8">
    <name type="scientific">Penicillium concentricum</name>
    <dbReference type="NCBI Taxonomy" id="293559"/>
    <lineage>
        <taxon>Eukaryota</taxon>
        <taxon>Fungi</taxon>
        <taxon>Dikarya</taxon>
        <taxon>Ascomycota</taxon>
        <taxon>Pezizomycotina</taxon>
        <taxon>Eurotiomycetes</taxon>
        <taxon>Eurotiomycetidae</taxon>
        <taxon>Eurotiales</taxon>
        <taxon>Aspergillaceae</taxon>
        <taxon>Penicillium</taxon>
    </lineage>
</organism>
<accession>A0A9W9VI94</accession>
<evidence type="ECO:0000313" key="7">
    <source>
        <dbReference type="EMBL" id="KAJ5383258.1"/>
    </source>
</evidence>
<comment type="caution">
    <text evidence="7">The sequence shown here is derived from an EMBL/GenBank/DDBJ whole genome shotgun (WGS) entry which is preliminary data.</text>
</comment>
<dbReference type="AlphaFoldDB" id="A0A9W9VI94"/>
<evidence type="ECO:0000256" key="6">
    <source>
        <dbReference type="SAM" id="Phobius"/>
    </source>
</evidence>
<evidence type="ECO:0000256" key="3">
    <source>
        <dbReference type="ARBA" id="ARBA00022692"/>
    </source>
</evidence>
<proteinExistence type="predicted"/>
<dbReference type="RefSeq" id="XP_056583034.1">
    <property type="nucleotide sequence ID" value="XM_056718899.1"/>
</dbReference>
<dbReference type="GO" id="GO:0016020">
    <property type="term" value="C:membrane"/>
    <property type="evidence" value="ECO:0007669"/>
    <property type="project" value="UniProtKB-SubCell"/>
</dbReference>
<dbReference type="OrthoDB" id="3257095at2759"/>
<dbReference type="PANTHER" id="PTHR45649">
    <property type="entry name" value="AMINO-ACID PERMEASE BAT1"/>
    <property type="match status" value="1"/>
</dbReference>
<dbReference type="Gene3D" id="1.20.1740.10">
    <property type="entry name" value="Amino acid/polyamine transporter I"/>
    <property type="match status" value="1"/>
</dbReference>
<keyword evidence="4 6" id="KW-1133">Transmembrane helix</keyword>
<feature type="transmembrane region" description="Helical" evidence="6">
    <location>
        <begin position="66"/>
        <end position="88"/>
    </location>
</feature>
<evidence type="ECO:0000313" key="8">
    <source>
        <dbReference type="Proteomes" id="UP001147752"/>
    </source>
</evidence>
<sequence length="122" mass="13406">MAEEIRDASRVLPMGMLWTLILNGSTGFVMIVTFAFCVGDIDEMLGSETGFPFIQVFLNATESVSATTGMTVVIMIMQFCAAISNVATTSRQIYSFARDKGLPFSDFLAKVSLRHDPIYCLD</sequence>
<keyword evidence="5 6" id="KW-0472">Membrane</keyword>